<keyword evidence="2" id="KW-1185">Reference proteome</keyword>
<reference evidence="1 2" key="1">
    <citation type="submission" date="2019-12" db="EMBL/GenBank/DDBJ databases">
        <title>Genomic-based taxomic classification of the family Erythrobacteraceae.</title>
        <authorList>
            <person name="Xu L."/>
        </authorList>
    </citation>
    <scope>NUCLEOTIDE SEQUENCE [LARGE SCALE GENOMIC DNA]</scope>
    <source>
        <strain evidence="1 2">JCM 12189</strain>
    </source>
</reference>
<comment type="caution">
    <text evidence="1">The sequence shown here is derived from an EMBL/GenBank/DDBJ whole genome shotgun (WGS) entry which is preliminary data.</text>
</comment>
<dbReference type="PIRSF" id="PIRSF010372">
    <property type="entry name" value="PaiB"/>
    <property type="match status" value="1"/>
</dbReference>
<dbReference type="InterPro" id="IPR012349">
    <property type="entry name" value="Split_barrel_FMN-bd"/>
</dbReference>
<dbReference type="AlphaFoldDB" id="A0A6I4TP99"/>
<dbReference type="SUPFAM" id="SSF50475">
    <property type="entry name" value="FMN-binding split barrel"/>
    <property type="match status" value="1"/>
</dbReference>
<dbReference type="Pfam" id="PF04299">
    <property type="entry name" value="FMN_bind_2"/>
    <property type="match status" value="1"/>
</dbReference>
<organism evidence="1 2">
    <name type="scientific">Qipengyuania aquimaris</name>
    <dbReference type="NCBI Taxonomy" id="255984"/>
    <lineage>
        <taxon>Bacteria</taxon>
        <taxon>Pseudomonadati</taxon>
        <taxon>Pseudomonadota</taxon>
        <taxon>Alphaproteobacteria</taxon>
        <taxon>Sphingomonadales</taxon>
        <taxon>Erythrobacteraceae</taxon>
        <taxon>Qipengyuania</taxon>
    </lineage>
</organism>
<dbReference type="InterPro" id="IPR007396">
    <property type="entry name" value="TR_PAI2-type"/>
</dbReference>
<evidence type="ECO:0000313" key="2">
    <source>
        <dbReference type="Proteomes" id="UP000432727"/>
    </source>
</evidence>
<protein>
    <submittedName>
        <fullName evidence="1">FMN-binding negative transcriptional regulator</fullName>
    </submittedName>
</protein>
<name>A0A6I4TP99_9SPHN</name>
<dbReference type="PANTHER" id="PTHR35802:SF1">
    <property type="entry name" value="PROTEASE SYNTHASE AND SPORULATION PROTEIN PAI 2"/>
    <property type="match status" value="1"/>
</dbReference>
<dbReference type="OrthoDB" id="9794948at2"/>
<gene>
    <name evidence="1" type="ORF">GRI34_07850</name>
</gene>
<dbReference type="Proteomes" id="UP000432727">
    <property type="component" value="Unassembled WGS sequence"/>
</dbReference>
<evidence type="ECO:0000313" key="1">
    <source>
        <dbReference type="EMBL" id="MXO96333.1"/>
    </source>
</evidence>
<proteinExistence type="predicted"/>
<dbReference type="PANTHER" id="PTHR35802">
    <property type="entry name" value="PROTEASE SYNTHASE AND SPORULATION PROTEIN PAI 2"/>
    <property type="match status" value="1"/>
</dbReference>
<dbReference type="EMBL" id="WTYI01000001">
    <property type="protein sequence ID" value="MXO96333.1"/>
    <property type="molecule type" value="Genomic_DNA"/>
</dbReference>
<sequence length="199" mass="22041">MHPNPLFRTDDRELIESIVAEAGFGMVFLTTPDGPRVAHVPLIATGDGAFQFHIARSNALATHLDGAKALIVVNGPHGYVSPRWYADRASVPTWDYVAIELDGSVTRLDDEGLEALLHTSITQFENGLGGEQWLASETPESHWAKLFRAIVGFELTVETMRPTLKLSQKQPAPVRDRIAQTHEEQGNPHLARWMRKVSA</sequence>
<accession>A0A6I4TP99</accession>
<dbReference type="Gene3D" id="2.30.110.10">
    <property type="entry name" value="Electron Transport, Fmn-binding Protein, Chain A"/>
    <property type="match status" value="1"/>
</dbReference>
<dbReference type="RefSeq" id="WP_160595454.1">
    <property type="nucleotide sequence ID" value="NZ_WTYI01000001.1"/>
</dbReference>